<dbReference type="PANTHER" id="PTHR44329">
    <property type="entry name" value="SERINE/THREONINE-PROTEIN KINASE TNNI3K-RELATED"/>
    <property type="match status" value="1"/>
</dbReference>
<evidence type="ECO:0000256" key="3">
    <source>
        <dbReference type="SAM" id="MobiDB-lite"/>
    </source>
</evidence>
<organism evidence="5">
    <name type="scientific">Craspedostauros australis</name>
    <dbReference type="NCBI Taxonomy" id="1486917"/>
    <lineage>
        <taxon>Eukaryota</taxon>
        <taxon>Sar</taxon>
        <taxon>Stramenopiles</taxon>
        <taxon>Ochrophyta</taxon>
        <taxon>Bacillariophyta</taxon>
        <taxon>Bacillariophyceae</taxon>
        <taxon>Bacillariophycidae</taxon>
        <taxon>Naviculales</taxon>
        <taxon>Naviculaceae</taxon>
        <taxon>Craspedostauros</taxon>
    </lineage>
</organism>
<feature type="compositionally biased region" description="Basic and acidic residues" evidence="3">
    <location>
        <begin position="359"/>
        <end position="368"/>
    </location>
</feature>
<evidence type="ECO:0000256" key="2">
    <source>
        <dbReference type="PIRSR" id="PIRSR000615-3"/>
    </source>
</evidence>
<dbReference type="InterPro" id="IPR001245">
    <property type="entry name" value="Ser-Thr/Tyr_kinase_cat_dom"/>
</dbReference>
<dbReference type="InterPro" id="IPR011009">
    <property type="entry name" value="Kinase-like_dom_sf"/>
</dbReference>
<keyword evidence="2" id="KW-0479">Metal-binding</keyword>
<feature type="binding site" evidence="2">
    <location>
        <position position="199"/>
    </location>
    <ligand>
        <name>Mg(2+)</name>
        <dbReference type="ChEBI" id="CHEBI:18420"/>
    </ligand>
</feature>
<dbReference type="InterPro" id="IPR051681">
    <property type="entry name" value="Ser/Thr_Kinases-Pseudokinases"/>
</dbReference>
<feature type="compositionally biased region" description="Basic and acidic residues" evidence="3">
    <location>
        <begin position="378"/>
        <end position="387"/>
    </location>
</feature>
<dbReference type="SUPFAM" id="SSF56112">
    <property type="entry name" value="Protein kinase-like (PK-like)"/>
    <property type="match status" value="1"/>
</dbReference>
<sequence>MVMAGDAARNKALPKLALTEITLGRMLGQGGFSVVSKVEAIDLQEVYDTSDEDAKLRAGFSSSMRDTQYVMKTLRTDLPEEEYTKGIVDLAIEADFLSVLSHENVISMRALANSDPHESKFFVILDRLVVTLDRKFNHWRKVVGENIGFWFGPFGYCCSKEPPLHQAWMERIAAARDIANAMYYLHSNAIVYRDLKPDNVGFDASGNLKVFDFGLAKRLNPADKGDDGLYLMTANTGSLRYMAPEVARGEAYNQRVDAYSFGILFWQICSLQTPYAGFSTRAHAEQVVQNGHRPKPDRSWPQAWTVLMMSCWNHDFQQRPDFDEIAVNLDEQVDELHSSDGEVPNRASEIRAKNKKKPNKSERLDVDTRLSTPADGAGTKRFDKDVV</sequence>
<dbReference type="GO" id="GO:0004674">
    <property type="term" value="F:protein serine/threonine kinase activity"/>
    <property type="evidence" value="ECO:0007669"/>
    <property type="project" value="TreeGrafter"/>
</dbReference>
<keyword evidence="2" id="KW-0460">Magnesium</keyword>
<proteinExistence type="predicted"/>
<dbReference type="PROSITE" id="PS50011">
    <property type="entry name" value="PROTEIN_KINASE_DOM"/>
    <property type="match status" value="1"/>
</dbReference>
<name>A0A7R9ZN64_9STRA</name>
<gene>
    <name evidence="5" type="ORF">CAUS1442_LOCUS10414</name>
</gene>
<dbReference type="Gene3D" id="3.30.200.20">
    <property type="entry name" value="Phosphorylase Kinase, domain 1"/>
    <property type="match status" value="1"/>
</dbReference>
<dbReference type="Pfam" id="PF07714">
    <property type="entry name" value="PK_Tyr_Ser-Thr"/>
    <property type="match status" value="1"/>
</dbReference>
<feature type="region of interest" description="Disordered" evidence="3">
    <location>
        <begin position="335"/>
        <end position="387"/>
    </location>
</feature>
<dbReference type="GO" id="GO:0005524">
    <property type="term" value="F:ATP binding"/>
    <property type="evidence" value="ECO:0007669"/>
    <property type="project" value="InterPro"/>
</dbReference>
<feature type="binding site" evidence="2">
    <location>
        <position position="212"/>
    </location>
    <ligand>
        <name>Mg(2+)</name>
        <dbReference type="ChEBI" id="CHEBI:18420"/>
    </ligand>
</feature>
<evidence type="ECO:0000313" key="5">
    <source>
        <dbReference type="EMBL" id="CAD8338285.1"/>
    </source>
</evidence>
<feature type="domain" description="Protein kinase" evidence="4">
    <location>
        <begin position="21"/>
        <end position="333"/>
    </location>
</feature>
<dbReference type="AlphaFoldDB" id="A0A7R9ZN64"/>
<evidence type="ECO:0000259" key="4">
    <source>
        <dbReference type="PROSITE" id="PS50011"/>
    </source>
</evidence>
<dbReference type="GO" id="GO:0046872">
    <property type="term" value="F:metal ion binding"/>
    <property type="evidence" value="ECO:0007669"/>
    <property type="project" value="UniProtKB-KW"/>
</dbReference>
<dbReference type="EMBL" id="HBEF01016696">
    <property type="protein sequence ID" value="CAD8338285.1"/>
    <property type="molecule type" value="Transcribed_RNA"/>
</dbReference>
<feature type="active site" description="Proton acceptor" evidence="1">
    <location>
        <position position="194"/>
    </location>
</feature>
<evidence type="ECO:0000256" key="1">
    <source>
        <dbReference type="PIRSR" id="PIRSR000615-1"/>
    </source>
</evidence>
<dbReference type="InterPro" id="IPR000719">
    <property type="entry name" value="Prot_kinase_dom"/>
</dbReference>
<protein>
    <recommendedName>
        <fullName evidence="4">Protein kinase domain-containing protein</fullName>
    </recommendedName>
</protein>
<accession>A0A7R9ZN64</accession>
<dbReference type="Gene3D" id="1.10.510.10">
    <property type="entry name" value="Transferase(Phosphotransferase) domain 1"/>
    <property type="match status" value="1"/>
</dbReference>
<dbReference type="SMART" id="SM00220">
    <property type="entry name" value="S_TKc"/>
    <property type="match status" value="1"/>
</dbReference>
<reference evidence="5" key="1">
    <citation type="submission" date="2021-01" db="EMBL/GenBank/DDBJ databases">
        <authorList>
            <person name="Corre E."/>
            <person name="Pelletier E."/>
            <person name="Niang G."/>
            <person name="Scheremetjew M."/>
            <person name="Finn R."/>
            <person name="Kale V."/>
            <person name="Holt S."/>
            <person name="Cochrane G."/>
            <person name="Meng A."/>
            <person name="Brown T."/>
            <person name="Cohen L."/>
        </authorList>
    </citation>
    <scope>NUCLEOTIDE SEQUENCE</scope>
    <source>
        <strain evidence="5">CCMP3328</strain>
    </source>
</reference>